<dbReference type="Proteomes" id="UP000299102">
    <property type="component" value="Unassembled WGS sequence"/>
</dbReference>
<protein>
    <submittedName>
        <fullName evidence="2">Uncharacterized protein</fullName>
    </submittedName>
</protein>
<accession>A0A4C1WJX8</accession>
<dbReference type="EMBL" id="BGZK01000569">
    <property type="protein sequence ID" value="GBP50629.1"/>
    <property type="molecule type" value="Genomic_DNA"/>
</dbReference>
<name>A0A4C1WJX8_EUMVA</name>
<dbReference type="AlphaFoldDB" id="A0A4C1WJX8"/>
<evidence type="ECO:0000313" key="3">
    <source>
        <dbReference type="Proteomes" id="UP000299102"/>
    </source>
</evidence>
<feature type="region of interest" description="Disordered" evidence="1">
    <location>
        <begin position="1"/>
        <end position="26"/>
    </location>
</feature>
<gene>
    <name evidence="2" type="ORF">EVAR_28820_1</name>
</gene>
<keyword evidence="3" id="KW-1185">Reference proteome</keyword>
<organism evidence="2 3">
    <name type="scientific">Eumeta variegata</name>
    <name type="common">Bagworm moth</name>
    <name type="synonym">Eumeta japonica</name>
    <dbReference type="NCBI Taxonomy" id="151549"/>
    <lineage>
        <taxon>Eukaryota</taxon>
        <taxon>Metazoa</taxon>
        <taxon>Ecdysozoa</taxon>
        <taxon>Arthropoda</taxon>
        <taxon>Hexapoda</taxon>
        <taxon>Insecta</taxon>
        <taxon>Pterygota</taxon>
        <taxon>Neoptera</taxon>
        <taxon>Endopterygota</taxon>
        <taxon>Lepidoptera</taxon>
        <taxon>Glossata</taxon>
        <taxon>Ditrysia</taxon>
        <taxon>Tineoidea</taxon>
        <taxon>Psychidae</taxon>
        <taxon>Oiketicinae</taxon>
        <taxon>Eumeta</taxon>
    </lineage>
</organism>
<evidence type="ECO:0000313" key="2">
    <source>
        <dbReference type="EMBL" id="GBP50629.1"/>
    </source>
</evidence>
<proteinExistence type="predicted"/>
<reference evidence="2 3" key="1">
    <citation type="journal article" date="2019" name="Commun. Biol.">
        <title>The bagworm genome reveals a unique fibroin gene that provides high tensile strength.</title>
        <authorList>
            <person name="Kono N."/>
            <person name="Nakamura H."/>
            <person name="Ohtoshi R."/>
            <person name="Tomita M."/>
            <person name="Numata K."/>
            <person name="Arakawa K."/>
        </authorList>
    </citation>
    <scope>NUCLEOTIDE SEQUENCE [LARGE SCALE GENOMIC DNA]</scope>
</reference>
<sequence>MHHAPCASPPRGPSTAGRMRGDLPRPPMFYYSDGGQPVNNLNDDKESDVLTYPPLQVIVLQNTDRSKCRLDREIDRPKQDRLNALLSGTEANVDNDPTIVRARLMSALVDS</sequence>
<evidence type="ECO:0000256" key="1">
    <source>
        <dbReference type="SAM" id="MobiDB-lite"/>
    </source>
</evidence>
<comment type="caution">
    <text evidence="2">The sequence shown here is derived from an EMBL/GenBank/DDBJ whole genome shotgun (WGS) entry which is preliminary data.</text>
</comment>